<evidence type="ECO:0000256" key="1">
    <source>
        <dbReference type="SAM" id="MobiDB-lite"/>
    </source>
</evidence>
<keyword evidence="3" id="KW-1185">Reference proteome</keyword>
<feature type="region of interest" description="Disordered" evidence="1">
    <location>
        <begin position="216"/>
        <end position="245"/>
    </location>
</feature>
<dbReference type="Proteomes" id="UP000265618">
    <property type="component" value="Unassembled WGS sequence"/>
</dbReference>
<gene>
    <name evidence="2" type="ORF">KIPB_000783</name>
</gene>
<dbReference type="PANTHER" id="PTHR14187:SF5">
    <property type="entry name" value="HEAT SHOCK 70 KDA PROTEIN 12A"/>
    <property type="match status" value="1"/>
</dbReference>
<organism evidence="2 3">
    <name type="scientific">Kipferlia bialata</name>
    <dbReference type="NCBI Taxonomy" id="797122"/>
    <lineage>
        <taxon>Eukaryota</taxon>
        <taxon>Metamonada</taxon>
        <taxon>Carpediemonas-like organisms</taxon>
        <taxon>Kipferlia</taxon>
    </lineage>
</organism>
<feature type="non-terminal residue" evidence="2">
    <location>
        <position position="1"/>
    </location>
</feature>
<evidence type="ECO:0000313" key="2">
    <source>
        <dbReference type="EMBL" id="GCA62036.1"/>
    </source>
</evidence>
<feature type="compositionally biased region" description="Acidic residues" evidence="1">
    <location>
        <begin position="229"/>
        <end position="239"/>
    </location>
</feature>
<accession>A0A391NNS4</accession>
<protein>
    <recommendedName>
        <fullName evidence="4">Heat shock protein 70 family</fullName>
    </recommendedName>
</protein>
<dbReference type="AlphaFoldDB" id="A0A391NNS4"/>
<proteinExistence type="predicted"/>
<comment type="caution">
    <text evidence="2">The sequence shown here is derived from an EMBL/GenBank/DDBJ whole genome shotgun (WGS) entry which is preliminary data.</text>
</comment>
<dbReference type="EMBL" id="BDIP01000097">
    <property type="protein sequence ID" value="GCA62036.1"/>
    <property type="molecule type" value="Genomic_DNA"/>
</dbReference>
<sequence length="245" mass="27196">VLQCIDDQFMRLDTPKVDVILLVGGFNASPYLVSRITERFRDYTKHIISPPSPGGAVVIGAVHYGWNPSVICSRVSRYSYGVQMGSAYDPSNPLHQKHRNRREWDPRSNAYRLNHLFDTFLTLGEEVPVGHRITTRYYPVYTSQSQVAFQMYQSDKKALFVDDSGVQPLGEPTLIDLPSGSRGADVSLVFGGTEIRLEVTPLGCDKATHSQTVSFKTQSKSALSPDTLAEADGEAETEAEPAQQW</sequence>
<reference evidence="2 3" key="1">
    <citation type="journal article" date="2018" name="PLoS ONE">
        <title>The draft genome of Kipferlia bialata reveals reductive genome evolution in fornicate parasites.</title>
        <authorList>
            <person name="Tanifuji G."/>
            <person name="Takabayashi S."/>
            <person name="Kume K."/>
            <person name="Takagi M."/>
            <person name="Nakayama T."/>
            <person name="Kamikawa R."/>
            <person name="Inagaki Y."/>
            <person name="Hashimoto T."/>
        </authorList>
    </citation>
    <scope>NUCLEOTIDE SEQUENCE [LARGE SCALE GENOMIC DNA]</scope>
    <source>
        <strain evidence="2">NY0173</strain>
    </source>
</reference>
<name>A0A391NNS4_9EUKA</name>
<evidence type="ECO:0008006" key="4">
    <source>
        <dbReference type="Google" id="ProtNLM"/>
    </source>
</evidence>
<dbReference type="OrthoDB" id="2963168at2759"/>
<dbReference type="PANTHER" id="PTHR14187">
    <property type="entry name" value="ALPHA KINASE/ELONGATION FACTOR 2 KINASE"/>
    <property type="match status" value="1"/>
</dbReference>
<evidence type="ECO:0000313" key="3">
    <source>
        <dbReference type="Proteomes" id="UP000265618"/>
    </source>
</evidence>
<dbReference type="SUPFAM" id="SSF53067">
    <property type="entry name" value="Actin-like ATPase domain"/>
    <property type="match status" value="1"/>
</dbReference>
<dbReference type="InterPro" id="IPR043129">
    <property type="entry name" value="ATPase_NBD"/>
</dbReference>